<feature type="compositionally biased region" description="Basic residues" evidence="1">
    <location>
        <begin position="332"/>
        <end position="343"/>
    </location>
</feature>
<feature type="region of interest" description="Disordered" evidence="1">
    <location>
        <begin position="332"/>
        <end position="384"/>
    </location>
</feature>
<feature type="region of interest" description="Disordered" evidence="1">
    <location>
        <begin position="293"/>
        <end position="313"/>
    </location>
</feature>
<feature type="compositionally biased region" description="Basic and acidic residues" evidence="1">
    <location>
        <begin position="402"/>
        <end position="411"/>
    </location>
</feature>
<comment type="caution">
    <text evidence="2">The sequence shown here is derived from an EMBL/GenBank/DDBJ whole genome shotgun (WGS) entry which is preliminary data.</text>
</comment>
<dbReference type="Proteomes" id="UP000717696">
    <property type="component" value="Unassembled WGS sequence"/>
</dbReference>
<organism evidence="2 3">
    <name type="scientific">Dactylonectria estremocensis</name>
    <dbReference type="NCBI Taxonomy" id="1079267"/>
    <lineage>
        <taxon>Eukaryota</taxon>
        <taxon>Fungi</taxon>
        <taxon>Dikarya</taxon>
        <taxon>Ascomycota</taxon>
        <taxon>Pezizomycotina</taxon>
        <taxon>Sordariomycetes</taxon>
        <taxon>Hypocreomycetidae</taxon>
        <taxon>Hypocreales</taxon>
        <taxon>Nectriaceae</taxon>
        <taxon>Dactylonectria</taxon>
    </lineage>
</organism>
<dbReference type="AlphaFoldDB" id="A0A9P9FAH3"/>
<gene>
    <name evidence="2" type="ORF">B0J13DRAFT_542335</name>
</gene>
<evidence type="ECO:0000256" key="1">
    <source>
        <dbReference type="SAM" id="MobiDB-lite"/>
    </source>
</evidence>
<proteinExistence type="predicted"/>
<evidence type="ECO:0000313" key="2">
    <source>
        <dbReference type="EMBL" id="KAH7157660.1"/>
    </source>
</evidence>
<feature type="region of interest" description="Disordered" evidence="1">
    <location>
        <begin position="401"/>
        <end position="426"/>
    </location>
</feature>
<dbReference type="EMBL" id="JAGMUU010000003">
    <property type="protein sequence ID" value="KAH7157660.1"/>
    <property type="molecule type" value="Genomic_DNA"/>
</dbReference>
<evidence type="ECO:0000313" key="3">
    <source>
        <dbReference type="Proteomes" id="UP000717696"/>
    </source>
</evidence>
<dbReference type="OrthoDB" id="4837923at2759"/>
<keyword evidence="3" id="KW-1185">Reference proteome</keyword>
<protein>
    <submittedName>
        <fullName evidence="2">Uncharacterized protein</fullName>
    </submittedName>
</protein>
<name>A0A9P9FAH3_9HYPO</name>
<reference evidence="2" key="1">
    <citation type="journal article" date="2021" name="Nat. Commun.">
        <title>Genetic determinants of endophytism in the Arabidopsis root mycobiome.</title>
        <authorList>
            <person name="Mesny F."/>
            <person name="Miyauchi S."/>
            <person name="Thiergart T."/>
            <person name="Pickel B."/>
            <person name="Atanasova L."/>
            <person name="Karlsson M."/>
            <person name="Huettel B."/>
            <person name="Barry K.W."/>
            <person name="Haridas S."/>
            <person name="Chen C."/>
            <person name="Bauer D."/>
            <person name="Andreopoulos W."/>
            <person name="Pangilinan J."/>
            <person name="LaButti K."/>
            <person name="Riley R."/>
            <person name="Lipzen A."/>
            <person name="Clum A."/>
            <person name="Drula E."/>
            <person name="Henrissat B."/>
            <person name="Kohler A."/>
            <person name="Grigoriev I.V."/>
            <person name="Martin F.M."/>
            <person name="Hacquard S."/>
        </authorList>
    </citation>
    <scope>NUCLEOTIDE SEQUENCE</scope>
    <source>
        <strain evidence="2">MPI-CAGE-AT-0021</strain>
    </source>
</reference>
<accession>A0A9P9FAH3</accession>
<sequence length="426" mass="46822">MFLVDNEDIRDAIGIVLEGMRGSQGLSLEGGGGDIDNNPKNQFKPKLDGITNIIFPPPVTPAEPATTFSLPKTSYASLCAKDLQVYTRVRGVESEAMTTIVSRQSVSEITWTQNHSHVNQPGEHRVSGHPRVVSECSLQTHRTSTADSSTRCRNQPMCTGGFILKHYTTSENGRDVSSESVRRRSYQQNEDGDSVTGIKSFPRLLSRHCTNDWVTPHCEVGDTAQSIPDTLYHHGVDARSGSVSGILPNSPHEPPMTRLCDGIFVNNPFCTNMGHPGTSRVTEMPPVVVSQQRFGSSIGSASHRRRSSAPQSPIAETHESLLPSLMQKIRQGSHKIFHRHHSQKGSEEVATTPEEHHSGTKRRPRDSVVRQSTPEPPKPDISGIYEAMTGTRLVASRCRRGTCSEDGRPHTCENNIFTPRRAQSPA</sequence>
<feature type="compositionally biased region" description="Basic and acidic residues" evidence="1">
    <location>
        <begin position="172"/>
        <end position="182"/>
    </location>
</feature>
<feature type="region of interest" description="Disordered" evidence="1">
    <location>
        <begin position="169"/>
        <end position="197"/>
    </location>
</feature>